<evidence type="ECO:0008006" key="4">
    <source>
        <dbReference type="Google" id="ProtNLM"/>
    </source>
</evidence>
<sequence length="76" mass="8721">MNTRRRKDSSHEERAADPQTPGEIRDATLPCPQCRGEMHPMFLYEDREPDVWLCFACGHLEWLDPGPGRAIPSVDQ</sequence>
<comment type="caution">
    <text evidence="2">The sequence shown here is derived from an EMBL/GenBank/DDBJ whole genome shotgun (WGS) entry which is preliminary data.</text>
</comment>
<proteinExistence type="predicted"/>
<gene>
    <name evidence="2" type="ORF">E6H00_16390</name>
</gene>
<dbReference type="Proteomes" id="UP000318509">
    <property type="component" value="Unassembled WGS sequence"/>
</dbReference>
<accession>A0A537JV87</accession>
<name>A0A537JV87_9BACT</name>
<protein>
    <recommendedName>
        <fullName evidence="4">Transcription factor zinc-finger domain-containing protein</fullName>
    </recommendedName>
</protein>
<evidence type="ECO:0000256" key="1">
    <source>
        <dbReference type="SAM" id="MobiDB-lite"/>
    </source>
</evidence>
<organism evidence="2 3">
    <name type="scientific">Candidatus Segetimicrobium genomatis</name>
    <dbReference type="NCBI Taxonomy" id="2569760"/>
    <lineage>
        <taxon>Bacteria</taxon>
        <taxon>Bacillati</taxon>
        <taxon>Candidatus Sysuimicrobiota</taxon>
        <taxon>Candidatus Sysuimicrobiia</taxon>
        <taxon>Candidatus Sysuimicrobiales</taxon>
        <taxon>Candidatus Segetimicrobiaceae</taxon>
        <taxon>Candidatus Segetimicrobium</taxon>
    </lineage>
</organism>
<evidence type="ECO:0000313" key="2">
    <source>
        <dbReference type="EMBL" id="TMI87192.1"/>
    </source>
</evidence>
<evidence type="ECO:0000313" key="3">
    <source>
        <dbReference type="Proteomes" id="UP000318509"/>
    </source>
</evidence>
<dbReference type="AlphaFoldDB" id="A0A537JV87"/>
<dbReference type="EMBL" id="VBAK01000165">
    <property type="protein sequence ID" value="TMI87192.1"/>
    <property type="molecule type" value="Genomic_DNA"/>
</dbReference>
<feature type="region of interest" description="Disordered" evidence="1">
    <location>
        <begin position="1"/>
        <end position="28"/>
    </location>
</feature>
<reference evidence="2 3" key="1">
    <citation type="journal article" date="2019" name="Nat. Microbiol.">
        <title>Mediterranean grassland soil C-N compound turnover is dependent on rainfall and depth, and is mediated by genomically divergent microorganisms.</title>
        <authorList>
            <person name="Diamond S."/>
            <person name="Andeer P.F."/>
            <person name="Li Z."/>
            <person name="Crits-Christoph A."/>
            <person name="Burstein D."/>
            <person name="Anantharaman K."/>
            <person name="Lane K.R."/>
            <person name="Thomas B.C."/>
            <person name="Pan C."/>
            <person name="Northen T.R."/>
            <person name="Banfield J.F."/>
        </authorList>
    </citation>
    <scope>NUCLEOTIDE SEQUENCE [LARGE SCALE GENOMIC DNA]</scope>
    <source>
        <strain evidence="2">NP_3</strain>
    </source>
</reference>